<keyword evidence="3" id="KW-0547">Nucleotide-binding</keyword>
<dbReference type="SMART" id="SM00219">
    <property type="entry name" value="TyrKc"/>
    <property type="match status" value="1"/>
</dbReference>
<evidence type="ECO:0000256" key="4">
    <source>
        <dbReference type="ARBA" id="ARBA00022777"/>
    </source>
</evidence>
<dbReference type="GO" id="GO:0004709">
    <property type="term" value="F:MAP kinase kinase kinase activity"/>
    <property type="evidence" value="ECO:0007669"/>
    <property type="project" value="TreeGrafter"/>
</dbReference>
<evidence type="ECO:0000313" key="8">
    <source>
        <dbReference type="Proteomes" id="UP000789759"/>
    </source>
</evidence>
<accession>A0A9N9IXE4</accession>
<dbReference type="GO" id="GO:0007254">
    <property type="term" value="P:JNK cascade"/>
    <property type="evidence" value="ECO:0007669"/>
    <property type="project" value="TreeGrafter"/>
</dbReference>
<dbReference type="InterPro" id="IPR011009">
    <property type="entry name" value="Kinase-like_dom_sf"/>
</dbReference>
<dbReference type="EMBL" id="CAJVQA010018229">
    <property type="protein sequence ID" value="CAG8752778.1"/>
    <property type="molecule type" value="Genomic_DNA"/>
</dbReference>
<evidence type="ECO:0000256" key="1">
    <source>
        <dbReference type="ARBA" id="ARBA00022527"/>
    </source>
</evidence>
<feature type="domain" description="Protein kinase" evidence="6">
    <location>
        <begin position="1"/>
        <end position="129"/>
    </location>
</feature>
<gene>
    <name evidence="7" type="ORF">CPELLU_LOCUS14812</name>
</gene>
<dbReference type="InterPro" id="IPR020635">
    <property type="entry name" value="Tyr_kinase_cat_dom"/>
</dbReference>
<dbReference type="PANTHER" id="PTHR46716">
    <property type="entry name" value="MITOGEN-ACTIVATED PROTEIN KINASE KINASE KINASE 7"/>
    <property type="match status" value="1"/>
</dbReference>
<keyword evidence="2" id="KW-0808">Transferase</keyword>
<dbReference type="PROSITE" id="PS50011">
    <property type="entry name" value="PROTEIN_KINASE_DOM"/>
    <property type="match status" value="1"/>
</dbReference>
<dbReference type="GO" id="GO:0006955">
    <property type="term" value="P:immune response"/>
    <property type="evidence" value="ECO:0007669"/>
    <property type="project" value="TreeGrafter"/>
</dbReference>
<evidence type="ECO:0000259" key="6">
    <source>
        <dbReference type="PROSITE" id="PS50011"/>
    </source>
</evidence>
<organism evidence="7 8">
    <name type="scientific">Cetraspora pellucida</name>
    <dbReference type="NCBI Taxonomy" id="1433469"/>
    <lineage>
        <taxon>Eukaryota</taxon>
        <taxon>Fungi</taxon>
        <taxon>Fungi incertae sedis</taxon>
        <taxon>Mucoromycota</taxon>
        <taxon>Glomeromycotina</taxon>
        <taxon>Glomeromycetes</taxon>
        <taxon>Diversisporales</taxon>
        <taxon>Gigasporaceae</taxon>
        <taxon>Cetraspora</taxon>
    </lineage>
</organism>
<keyword evidence="5" id="KW-0067">ATP-binding</keyword>
<dbReference type="OrthoDB" id="2377483at2759"/>
<comment type="caution">
    <text evidence="7">The sequence shown here is derived from an EMBL/GenBank/DDBJ whole genome shotgun (WGS) entry which is preliminary data.</text>
</comment>
<dbReference type="Gene3D" id="1.10.510.10">
    <property type="entry name" value="Transferase(Phosphotransferase) domain 1"/>
    <property type="match status" value="1"/>
</dbReference>
<keyword evidence="1" id="KW-0723">Serine/threonine-protein kinase</keyword>
<dbReference type="GO" id="GO:0004713">
    <property type="term" value="F:protein tyrosine kinase activity"/>
    <property type="evidence" value="ECO:0007669"/>
    <property type="project" value="InterPro"/>
</dbReference>
<dbReference type="InterPro" id="IPR000719">
    <property type="entry name" value="Prot_kinase_dom"/>
</dbReference>
<keyword evidence="4" id="KW-0418">Kinase</keyword>
<evidence type="ECO:0000256" key="5">
    <source>
        <dbReference type="ARBA" id="ARBA00022840"/>
    </source>
</evidence>
<proteinExistence type="predicted"/>
<reference evidence="7" key="1">
    <citation type="submission" date="2021-06" db="EMBL/GenBank/DDBJ databases">
        <authorList>
            <person name="Kallberg Y."/>
            <person name="Tangrot J."/>
            <person name="Rosling A."/>
        </authorList>
    </citation>
    <scope>NUCLEOTIDE SEQUENCE</scope>
    <source>
        <strain evidence="7">FL966</strain>
    </source>
</reference>
<dbReference type="GO" id="GO:0005524">
    <property type="term" value="F:ATP binding"/>
    <property type="evidence" value="ECO:0007669"/>
    <property type="project" value="UniProtKB-KW"/>
</dbReference>
<dbReference type="AlphaFoldDB" id="A0A9N9IXE4"/>
<dbReference type="SUPFAM" id="SSF56112">
    <property type="entry name" value="Protein kinase-like (PK-like)"/>
    <property type="match status" value="1"/>
</dbReference>
<dbReference type="InterPro" id="IPR001245">
    <property type="entry name" value="Ser-Thr/Tyr_kinase_cat_dom"/>
</dbReference>
<name>A0A9N9IXE4_9GLOM</name>
<sequence>MESAIHGDLHNYLLKNLNKLSWKEKLDILRLIVRNLKELHEKITFTVTFAAVFKNGHYTKKSDIYSLGMIFWKIGADIKPFYDIMDGLSPNFIDGIPKEIVDLMKKCWDNDPLERPTAHDIVNELNIIIQKLDEKQISFPSHINMINQQSTHTSYLPSSFISKFLKT</sequence>
<protein>
    <submittedName>
        <fullName evidence="7">5882_t:CDS:1</fullName>
    </submittedName>
</protein>
<dbReference type="Pfam" id="PF07714">
    <property type="entry name" value="PK_Tyr_Ser-Thr"/>
    <property type="match status" value="1"/>
</dbReference>
<dbReference type="PANTHER" id="PTHR46716:SF1">
    <property type="entry name" value="MITOGEN-ACTIVATED PROTEIN KINASE KINASE KINASE 7"/>
    <property type="match status" value="1"/>
</dbReference>
<evidence type="ECO:0000256" key="2">
    <source>
        <dbReference type="ARBA" id="ARBA00022679"/>
    </source>
</evidence>
<keyword evidence="8" id="KW-1185">Reference proteome</keyword>
<evidence type="ECO:0000313" key="7">
    <source>
        <dbReference type="EMBL" id="CAG8752778.1"/>
    </source>
</evidence>
<dbReference type="Proteomes" id="UP000789759">
    <property type="component" value="Unassembled WGS sequence"/>
</dbReference>
<evidence type="ECO:0000256" key="3">
    <source>
        <dbReference type="ARBA" id="ARBA00022741"/>
    </source>
</evidence>